<comment type="similarity">
    <text evidence="2">Belongs to the histidine acid phosphatase family.</text>
</comment>
<sequence length="401" mass="45222">MFTWEDHCPVQHNHTQAKATVPPSQHATSDTEQLRMEPRRLSLFLATVSLYSTISSVTSKELVFVQAVWRHGDRAPLELPYPKDPYTESAWQRGWKQLTNVYIRSSDSDRALTSAQAFTSGFYPANGSFQWQAGNPWQPIPIHATSPGEPDLLAEPTSTSCKKYDNLVNAEDDEQAKRYNVQYSEMFRILGEGTGIANFSYKNIDKIYDVSREGPQFIDRSAGLLTIERTCTMCLIGGYLLNNFVSNAKKVANGSMENPKKMLLYSSAALRQWKRKRYIGWPRSRFRPPEGAESDPPVSECARPGFDDTSRMHDGTLLALMYAMGVGNNLMIPYASAVIMEIFKEGNEYQVELFFRNETTRAPYPLMIPSCGSPCTVGNMAKKYQSMLLSSYADQQKACKQ</sequence>
<dbReference type="EMBL" id="KZ344994">
    <property type="protein sequence ID" value="PIO77543.1"/>
    <property type="molecule type" value="Genomic_DNA"/>
</dbReference>
<dbReference type="InterPro" id="IPR033379">
    <property type="entry name" value="Acid_Pase_AS"/>
</dbReference>
<evidence type="ECO:0000256" key="3">
    <source>
        <dbReference type="SAM" id="MobiDB-lite"/>
    </source>
</evidence>
<evidence type="ECO:0000256" key="2">
    <source>
        <dbReference type="ARBA" id="ARBA00005375"/>
    </source>
</evidence>
<feature type="compositionally biased region" description="Polar residues" evidence="3">
    <location>
        <begin position="13"/>
        <end position="31"/>
    </location>
</feature>
<dbReference type="PROSITE" id="PS00616">
    <property type="entry name" value="HIS_ACID_PHOSPHAT_1"/>
    <property type="match status" value="1"/>
</dbReference>
<comment type="catalytic activity">
    <reaction evidence="1">
        <text>a phosphate monoester + H2O = an alcohol + phosphate</text>
        <dbReference type="Rhea" id="RHEA:15017"/>
        <dbReference type="ChEBI" id="CHEBI:15377"/>
        <dbReference type="ChEBI" id="CHEBI:30879"/>
        <dbReference type="ChEBI" id="CHEBI:43474"/>
        <dbReference type="ChEBI" id="CHEBI:67140"/>
        <dbReference type="EC" id="3.1.3.2"/>
    </reaction>
</comment>
<dbReference type="InterPro" id="IPR000560">
    <property type="entry name" value="His_Pase_clade-2"/>
</dbReference>
<gene>
    <name evidence="4" type="ORF">TELCIR_00358</name>
</gene>
<dbReference type="SUPFAM" id="SSF53254">
    <property type="entry name" value="Phosphoglycerate mutase-like"/>
    <property type="match status" value="2"/>
</dbReference>
<reference evidence="4 5" key="1">
    <citation type="submission" date="2015-09" db="EMBL/GenBank/DDBJ databases">
        <title>Draft genome of the parasitic nematode Teladorsagia circumcincta isolate WARC Sus (inbred).</title>
        <authorList>
            <person name="Mitreva M."/>
        </authorList>
    </citation>
    <scope>NUCLEOTIDE SEQUENCE [LARGE SCALE GENOMIC DNA]</scope>
    <source>
        <strain evidence="4 5">S</strain>
    </source>
</reference>
<dbReference type="PANTHER" id="PTHR11567">
    <property type="entry name" value="ACID PHOSPHATASE-RELATED"/>
    <property type="match status" value="1"/>
</dbReference>
<dbReference type="CDD" id="cd07061">
    <property type="entry name" value="HP_HAP_like"/>
    <property type="match status" value="1"/>
</dbReference>
<dbReference type="GO" id="GO:0003993">
    <property type="term" value="F:acid phosphatase activity"/>
    <property type="evidence" value="ECO:0007669"/>
    <property type="project" value="UniProtKB-EC"/>
</dbReference>
<dbReference type="Gene3D" id="3.40.50.1240">
    <property type="entry name" value="Phosphoglycerate mutase-like"/>
    <property type="match status" value="2"/>
</dbReference>
<name>A0A2G9V4V2_TELCI</name>
<dbReference type="AlphaFoldDB" id="A0A2G9V4V2"/>
<dbReference type="InterPro" id="IPR050645">
    <property type="entry name" value="Histidine_acid_phosphatase"/>
</dbReference>
<organism evidence="4 5">
    <name type="scientific">Teladorsagia circumcincta</name>
    <name type="common">Brown stomach worm</name>
    <name type="synonym">Ostertagia circumcincta</name>
    <dbReference type="NCBI Taxonomy" id="45464"/>
    <lineage>
        <taxon>Eukaryota</taxon>
        <taxon>Metazoa</taxon>
        <taxon>Ecdysozoa</taxon>
        <taxon>Nematoda</taxon>
        <taxon>Chromadorea</taxon>
        <taxon>Rhabditida</taxon>
        <taxon>Rhabditina</taxon>
        <taxon>Rhabditomorpha</taxon>
        <taxon>Strongyloidea</taxon>
        <taxon>Trichostrongylidae</taxon>
        <taxon>Teladorsagia</taxon>
    </lineage>
</organism>
<proteinExistence type="inferred from homology"/>
<dbReference type="Pfam" id="PF00328">
    <property type="entry name" value="His_Phos_2"/>
    <property type="match status" value="1"/>
</dbReference>
<accession>A0A2G9V4V2</accession>
<dbReference type="PANTHER" id="PTHR11567:SF34">
    <property type="entry name" value="INTESTINAL ACID PHOSPHATASE"/>
    <property type="match status" value="1"/>
</dbReference>
<feature type="region of interest" description="Disordered" evidence="3">
    <location>
        <begin position="13"/>
        <end position="32"/>
    </location>
</feature>
<dbReference type="Proteomes" id="UP000230423">
    <property type="component" value="Unassembled WGS sequence"/>
</dbReference>
<evidence type="ECO:0000313" key="4">
    <source>
        <dbReference type="EMBL" id="PIO77543.1"/>
    </source>
</evidence>
<dbReference type="InterPro" id="IPR029033">
    <property type="entry name" value="His_PPase_superfam"/>
</dbReference>
<evidence type="ECO:0000256" key="1">
    <source>
        <dbReference type="ARBA" id="ARBA00000032"/>
    </source>
</evidence>
<keyword evidence="5" id="KW-1185">Reference proteome</keyword>
<dbReference type="OrthoDB" id="258392at2759"/>
<evidence type="ECO:0000313" key="5">
    <source>
        <dbReference type="Proteomes" id="UP000230423"/>
    </source>
</evidence>
<protein>
    <submittedName>
        <fullName evidence="4">Histidine acid phosphatase</fullName>
    </submittedName>
</protein>